<organism evidence="1 2">
    <name type="scientific">Mucuna pruriens</name>
    <name type="common">Velvet bean</name>
    <name type="synonym">Dolichos pruriens</name>
    <dbReference type="NCBI Taxonomy" id="157652"/>
    <lineage>
        <taxon>Eukaryota</taxon>
        <taxon>Viridiplantae</taxon>
        <taxon>Streptophyta</taxon>
        <taxon>Embryophyta</taxon>
        <taxon>Tracheophyta</taxon>
        <taxon>Spermatophyta</taxon>
        <taxon>Magnoliopsida</taxon>
        <taxon>eudicotyledons</taxon>
        <taxon>Gunneridae</taxon>
        <taxon>Pentapetalae</taxon>
        <taxon>rosids</taxon>
        <taxon>fabids</taxon>
        <taxon>Fabales</taxon>
        <taxon>Fabaceae</taxon>
        <taxon>Papilionoideae</taxon>
        <taxon>50 kb inversion clade</taxon>
        <taxon>NPAAA clade</taxon>
        <taxon>indigoferoid/millettioid clade</taxon>
        <taxon>Phaseoleae</taxon>
        <taxon>Mucuna</taxon>
    </lineage>
</organism>
<name>A0A371E7Z9_MUCPR</name>
<dbReference type="AlphaFoldDB" id="A0A371E7Z9"/>
<feature type="non-terminal residue" evidence="1">
    <location>
        <position position="1"/>
    </location>
</feature>
<sequence>MKEEYVACYEATHQVMWLKSIISNFYIIESILRLLVIYCDNTAIMHFSQNIKSSSHTKHFDIKYLFVKEKIVDSHTHIEHLVIENMLVDPLIKHLTVGTFQKYMLGPL</sequence>
<dbReference type="CDD" id="cd09272">
    <property type="entry name" value="RNase_HI_RT_Ty1"/>
    <property type="match status" value="1"/>
</dbReference>
<dbReference type="OrthoDB" id="1645289at2759"/>
<accession>A0A371E7Z9</accession>
<gene>
    <name evidence="1" type="primary">GIP</name>
    <name evidence="1" type="ORF">CR513_59565</name>
</gene>
<proteinExistence type="predicted"/>
<evidence type="ECO:0000313" key="2">
    <source>
        <dbReference type="Proteomes" id="UP000257109"/>
    </source>
</evidence>
<comment type="caution">
    <text evidence="1">The sequence shown here is derived from an EMBL/GenBank/DDBJ whole genome shotgun (WGS) entry which is preliminary data.</text>
</comment>
<evidence type="ECO:0000313" key="1">
    <source>
        <dbReference type="EMBL" id="RDX62133.1"/>
    </source>
</evidence>
<protein>
    <submittedName>
        <fullName evidence="1">Copia protein</fullName>
    </submittedName>
</protein>
<keyword evidence="2" id="KW-1185">Reference proteome</keyword>
<dbReference type="Proteomes" id="UP000257109">
    <property type="component" value="Unassembled WGS sequence"/>
</dbReference>
<dbReference type="EMBL" id="QJKJ01015661">
    <property type="protein sequence ID" value="RDX62133.1"/>
    <property type="molecule type" value="Genomic_DNA"/>
</dbReference>
<reference evidence="1" key="1">
    <citation type="submission" date="2018-05" db="EMBL/GenBank/DDBJ databases">
        <title>Draft genome of Mucuna pruriens seed.</title>
        <authorList>
            <person name="Nnadi N.E."/>
            <person name="Vos R."/>
            <person name="Hasami M.H."/>
            <person name="Devisetty U.K."/>
            <person name="Aguiy J.C."/>
        </authorList>
    </citation>
    <scope>NUCLEOTIDE SEQUENCE [LARGE SCALE GENOMIC DNA]</scope>
    <source>
        <strain evidence="1">JCA_2017</strain>
    </source>
</reference>